<dbReference type="EMBL" id="JARKIB010000082">
    <property type="protein sequence ID" value="KAJ7745688.1"/>
    <property type="molecule type" value="Genomic_DNA"/>
</dbReference>
<dbReference type="Pfam" id="PF20174">
    <property type="entry name" value="DUF6540"/>
    <property type="match status" value="1"/>
</dbReference>
<protein>
    <submittedName>
        <fullName evidence="1">Uncharacterized protein</fullName>
    </submittedName>
</protein>
<dbReference type="Proteomes" id="UP001215598">
    <property type="component" value="Unassembled WGS sequence"/>
</dbReference>
<dbReference type="InterPro" id="IPR046670">
    <property type="entry name" value="DUF6540"/>
</dbReference>
<organism evidence="1 2">
    <name type="scientific">Mycena metata</name>
    <dbReference type="NCBI Taxonomy" id="1033252"/>
    <lineage>
        <taxon>Eukaryota</taxon>
        <taxon>Fungi</taxon>
        <taxon>Dikarya</taxon>
        <taxon>Basidiomycota</taxon>
        <taxon>Agaricomycotina</taxon>
        <taxon>Agaricomycetes</taxon>
        <taxon>Agaricomycetidae</taxon>
        <taxon>Agaricales</taxon>
        <taxon>Marasmiineae</taxon>
        <taxon>Mycenaceae</taxon>
        <taxon>Mycena</taxon>
    </lineage>
</organism>
<sequence length="156" mass="16701">MYVDLVPAVAGCLYLVGFAQVGAPHAAIILAQSAEAGRMVHITAASGVWRYQARNQKIQGSMSLTSLIKIRDISKGSLTQEALEQIVEQVAVPAGDEDGECLVWVKKAIERLAEEGVVTLVSVESLADEFSTFCAGNKSRASSSRYPNEMTSSYCS</sequence>
<evidence type="ECO:0000313" key="1">
    <source>
        <dbReference type="EMBL" id="KAJ7745688.1"/>
    </source>
</evidence>
<accession>A0AAD7IL27</accession>
<name>A0AAD7IL27_9AGAR</name>
<comment type="caution">
    <text evidence="1">The sequence shown here is derived from an EMBL/GenBank/DDBJ whole genome shotgun (WGS) entry which is preliminary data.</text>
</comment>
<gene>
    <name evidence="1" type="ORF">B0H16DRAFT_1889309</name>
</gene>
<keyword evidence="2" id="KW-1185">Reference proteome</keyword>
<proteinExistence type="predicted"/>
<reference evidence="1" key="1">
    <citation type="submission" date="2023-03" db="EMBL/GenBank/DDBJ databases">
        <title>Massive genome expansion in bonnet fungi (Mycena s.s.) driven by repeated elements and novel gene families across ecological guilds.</title>
        <authorList>
            <consortium name="Lawrence Berkeley National Laboratory"/>
            <person name="Harder C.B."/>
            <person name="Miyauchi S."/>
            <person name="Viragh M."/>
            <person name="Kuo A."/>
            <person name="Thoen E."/>
            <person name="Andreopoulos B."/>
            <person name="Lu D."/>
            <person name="Skrede I."/>
            <person name="Drula E."/>
            <person name="Henrissat B."/>
            <person name="Morin E."/>
            <person name="Kohler A."/>
            <person name="Barry K."/>
            <person name="LaButti K."/>
            <person name="Morin E."/>
            <person name="Salamov A."/>
            <person name="Lipzen A."/>
            <person name="Mereny Z."/>
            <person name="Hegedus B."/>
            <person name="Baldrian P."/>
            <person name="Stursova M."/>
            <person name="Weitz H."/>
            <person name="Taylor A."/>
            <person name="Grigoriev I.V."/>
            <person name="Nagy L.G."/>
            <person name="Martin F."/>
            <person name="Kauserud H."/>
        </authorList>
    </citation>
    <scope>NUCLEOTIDE SEQUENCE</scope>
    <source>
        <strain evidence="1">CBHHK182m</strain>
    </source>
</reference>
<evidence type="ECO:0000313" key="2">
    <source>
        <dbReference type="Proteomes" id="UP001215598"/>
    </source>
</evidence>
<dbReference type="AlphaFoldDB" id="A0AAD7IL27"/>